<organism evidence="1">
    <name type="scientific">marine sediment metagenome</name>
    <dbReference type="NCBI Taxonomy" id="412755"/>
    <lineage>
        <taxon>unclassified sequences</taxon>
        <taxon>metagenomes</taxon>
        <taxon>ecological metagenomes</taxon>
    </lineage>
</organism>
<proteinExistence type="predicted"/>
<dbReference type="EMBL" id="BART01007994">
    <property type="protein sequence ID" value="GAG66987.1"/>
    <property type="molecule type" value="Genomic_DNA"/>
</dbReference>
<protein>
    <submittedName>
        <fullName evidence="1">Uncharacterized protein</fullName>
    </submittedName>
</protein>
<reference evidence="1" key="1">
    <citation type="journal article" date="2014" name="Front. Microbiol.">
        <title>High frequency of phylogenetically diverse reductive dehalogenase-homologous genes in deep subseafloor sedimentary metagenomes.</title>
        <authorList>
            <person name="Kawai M."/>
            <person name="Futagami T."/>
            <person name="Toyoda A."/>
            <person name="Takaki Y."/>
            <person name="Nishi S."/>
            <person name="Hori S."/>
            <person name="Arai W."/>
            <person name="Tsubouchi T."/>
            <person name="Morono Y."/>
            <person name="Uchiyama I."/>
            <person name="Ito T."/>
            <person name="Fujiyama A."/>
            <person name="Inagaki F."/>
            <person name="Takami H."/>
        </authorList>
    </citation>
    <scope>NUCLEOTIDE SEQUENCE</scope>
    <source>
        <strain evidence="1">Expedition CK06-06</strain>
    </source>
</reference>
<gene>
    <name evidence="1" type="ORF">S01H4_18072</name>
</gene>
<accession>X1AAI8</accession>
<evidence type="ECO:0000313" key="1">
    <source>
        <dbReference type="EMBL" id="GAG66987.1"/>
    </source>
</evidence>
<dbReference type="AlphaFoldDB" id="X1AAI8"/>
<comment type="caution">
    <text evidence="1">The sequence shown here is derived from an EMBL/GenBank/DDBJ whole genome shotgun (WGS) entry which is preliminary data.</text>
</comment>
<sequence>FNSRFDKFKYCNSDKNLIDSGISLNSQRLRSNARI</sequence>
<name>X1AAI8_9ZZZZ</name>
<feature type="non-terminal residue" evidence="1">
    <location>
        <position position="1"/>
    </location>
</feature>